<proteinExistence type="predicted"/>
<accession>G7YPI7</accession>
<evidence type="ECO:0000313" key="2">
    <source>
        <dbReference type="Proteomes" id="UP000008909"/>
    </source>
</evidence>
<dbReference type="AlphaFoldDB" id="G7YPI7"/>
<organism evidence="1 2">
    <name type="scientific">Clonorchis sinensis</name>
    <name type="common">Chinese liver fluke</name>
    <dbReference type="NCBI Taxonomy" id="79923"/>
    <lineage>
        <taxon>Eukaryota</taxon>
        <taxon>Metazoa</taxon>
        <taxon>Spiralia</taxon>
        <taxon>Lophotrochozoa</taxon>
        <taxon>Platyhelminthes</taxon>
        <taxon>Trematoda</taxon>
        <taxon>Digenea</taxon>
        <taxon>Opisthorchiida</taxon>
        <taxon>Opisthorchiata</taxon>
        <taxon>Opisthorchiidae</taxon>
        <taxon>Clonorchis</taxon>
    </lineage>
</organism>
<keyword evidence="2" id="KW-1185">Reference proteome</keyword>
<reference key="2">
    <citation type="submission" date="2011-10" db="EMBL/GenBank/DDBJ databases">
        <title>The genome and transcriptome sequence of Clonorchis sinensis provide insights into the carcinogenic liver fluke.</title>
        <authorList>
            <person name="Wang X."/>
            <person name="Huang Y."/>
            <person name="Chen W."/>
            <person name="Liu H."/>
            <person name="Guo L."/>
            <person name="Chen Y."/>
            <person name="Luo F."/>
            <person name="Zhou W."/>
            <person name="Sun J."/>
            <person name="Mao Q."/>
            <person name="Liang P."/>
            <person name="Zhou C."/>
            <person name="Tian Y."/>
            <person name="Men J."/>
            <person name="Lv X."/>
            <person name="Huang L."/>
            <person name="Zhou J."/>
            <person name="Hu Y."/>
            <person name="Li R."/>
            <person name="Zhang F."/>
            <person name="Lei H."/>
            <person name="Li X."/>
            <person name="Hu X."/>
            <person name="Liang C."/>
            <person name="Xu J."/>
            <person name="Wu Z."/>
            <person name="Yu X."/>
        </authorList>
    </citation>
    <scope>NUCLEOTIDE SEQUENCE</scope>
    <source>
        <strain>Henan</strain>
    </source>
</reference>
<evidence type="ECO:0000313" key="1">
    <source>
        <dbReference type="EMBL" id="GAA54868.1"/>
    </source>
</evidence>
<name>G7YPI7_CLOSI</name>
<reference evidence="1" key="1">
    <citation type="journal article" date="2011" name="Genome Biol.">
        <title>The draft genome of the carcinogenic human liver fluke Clonorchis sinensis.</title>
        <authorList>
            <person name="Wang X."/>
            <person name="Chen W."/>
            <person name="Huang Y."/>
            <person name="Sun J."/>
            <person name="Men J."/>
            <person name="Liu H."/>
            <person name="Luo F."/>
            <person name="Guo L."/>
            <person name="Lv X."/>
            <person name="Deng C."/>
            <person name="Zhou C."/>
            <person name="Fan Y."/>
            <person name="Li X."/>
            <person name="Huang L."/>
            <person name="Hu Y."/>
            <person name="Liang C."/>
            <person name="Hu X."/>
            <person name="Xu J."/>
            <person name="Yu X."/>
        </authorList>
    </citation>
    <scope>NUCLEOTIDE SEQUENCE [LARGE SCALE GENOMIC DNA]</scope>
    <source>
        <strain evidence="1">Henan</strain>
    </source>
</reference>
<dbReference type="Proteomes" id="UP000008909">
    <property type="component" value="Unassembled WGS sequence"/>
</dbReference>
<protein>
    <submittedName>
        <fullName evidence="1">Uncharacterized protein</fullName>
    </submittedName>
</protein>
<sequence length="201" mass="24223">MWQGRYFANNCSLNWQRSYFVIGFYQRICLVHLVRLRQLSYVNCEKYRIMLCWLTGLHINSNFTTGFGKPSSQNFVRLRIRALVFESPDINRFGMYYSSTVKAQTYYVRDSKPMIYEVYRYLVSSINYQDSLCWNRYKRRIAHLIPGYVNHHCAYLNGAFLANQEYYHNHGIHDRTLFWFLVDFSSEAFGYTNLVFYKSKR</sequence>
<dbReference type="EMBL" id="DF143932">
    <property type="protein sequence ID" value="GAA54868.1"/>
    <property type="molecule type" value="Genomic_DNA"/>
</dbReference>
<gene>
    <name evidence="1" type="ORF">CLF_105894</name>
</gene>